<evidence type="ECO:0000313" key="3">
    <source>
        <dbReference type="Proteomes" id="UP000076420"/>
    </source>
</evidence>
<feature type="transmembrane region" description="Helical" evidence="1">
    <location>
        <begin position="7"/>
        <end position="24"/>
    </location>
</feature>
<evidence type="ECO:0008006" key="4">
    <source>
        <dbReference type="Google" id="ProtNLM"/>
    </source>
</evidence>
<evidence type="ECO:0000256" key="1">
    <source>
        <dbReference type="SAM" id="Phobius"/>
    </source>
</evidence>
<proteinExistence type="predicted"/>
<accession>A0A2C9LJM6</accession>
<protein>
    <recommendedName>
        <fullName evidence="4">UPAR/Ly6 domain-containing protein</fullName>
    </recommendedName>
</protein>
<gene>
    <name evidence="2" type="primary">106066009</name>
</gene>
<organism evidence="2 3">
    <name type="scientific">Biomphalaria glabrata</name>
    <name type="common">Bloodfluke planorb</name>
    <name type="synonym">Freshwater snail</name>
    <dbReference type="NCBI Taxonomy" id="6526"/>
    <lineage>
        <taxon>Eukaryota</taxon>
        <taxon>Metazoa</taxon>
        <taxon>Spiralia</taxon>
        <taxon>Lophotrochozoa</taxon>
        <taxon>Mollusca</taxon>
        <taxon>Gastropoda</taxon>
        <taxon>Heterobranchia</taxon>
        <taxon>Euthyneura</taxon>
        <taxon>Panpulmonata</taxon>
        <taxon>Hygrophila</taxon>
        <taxon>Lymnaeoidea</taxon>
        <taxon>Planorbidae</taxon>
        <taxon>Biomphalaria</taxon>
    </lineage>
</organism>
<keyword evidence="1" id="KW-1133">Transmembrane helix</keyword>
<dbReference type="InterPro" id="IPR045860">
    <property type="entry name" value="Snake_toxin-like_sf"/>
</dbReference>
<keyword evidence="1" id="KW-0472">Membrane</keyword>
<dbReference type="AlphaFoldDB" id="A0A2C9LJM6"/>
<name>A0A2C9LJM6_BIOGL</name>
<dbReference type="EnsemblMetazoa" id="BGLB031680-RA">
    <property type="protein sequence ID" value="BGLB031680-PA"/>
    <property type="gene ID" value="BGLB031680"/>
</dbReference>
<keyword evidence="1" id="KW-0812">Transmembrane</keyword>
<reference evidence="2" key="1">
    <citation type="submission" date="2020-05" db="UniProtKB">
        <authorList>
            <consortium name="EnsemblMetazoa"/>
        </authorList>
    </citation>
    <scope>IDENTIFICATION</scope>
    <source>
        <strain evidence="2">BB02</strain>
    </source>
</reference>
<evidence type="ECO:0000313" key="2">
    <source>
        <dbReference type="EnsemblMetazoa" id="BGLB031680-PA"/>
    </source>
</evidence>
<dbReference type="Proteomes" id="UP000076420">
    <property type="component" value="Unassembled WGS sequence"/>
</dbReference>
<dbReference type="Gene3D" id="2.10.60.10">
    <property type="entry name" value="CD59"/>
    <property type="match status" value="1"/>
</dbReference>
<dbReference type="VEuPathDB" id="VectorBase:BGLB031680"/>
<dbReference type="KEGG" id="bgt:106066009"/>
<sequence length="133" mass="15056">MANSVHYLYILCVFTFFYNLYLLPVDCISCAQCRPNDHGCQSGDVTSSMCSGPSQMCAIYNIYISDRARQVQYTIRGCSNLTFSAEGCRQTRFLRFMNDLPAIQCLSLCDWDGCNSNFGNGPLTASLNRKRRR</sequence>